<keyword evidence="2" id="KW-1185">Reference proteome</keyword>
<evidence type="ECO:0000313" key="1">
    <source>
        <dbReference type="EMBL" id="KAI8528211.1"/>
    </source>
</evidence>
<proteinExistence type="predicted"/>
<evidence type="ECO:0000313" key="2">
    <source>
        <dbReference type="Proteomes" id="UP001062846"/>
    </source>
</evidence>
<reference evidence="1" key="1">
    <citation type="submission" date="2022-02" db="EMBL/GenBank/DDBJ databases">
        <title>Plant Genome Project.</title>
        <authorList>
            <person name="Zhang R.-G."/>
        </authorList>
    </citation>
    <scope>NUCLEOTIDE SEQUENCE</scope>
    <source>
        <strain evidence="1">AT1</strain>
    </source>
</reference>
<protein>
    <submittedName>
        <fullName evidence="1">Uncharacterized protein</fullName>
    </submittedName>
</protein>
<dbReference type="Proteomes" id="UP001062846">
    <property type="component" value="Chromosome 12"/>
</dbReference>
<gene>
    <name evidence="1" type="ORF">RHMOL_Rhmol12G0133000</name>
</gene>
<organism evidence="1 2">
    <name type="scientific">Rhododendron molle</name>
    <name type="common">Chinese azalea</name>
    <name type="synonym">Azalea mollis</name>
    <dbReference type="NCBI Taxonomy" id="49168"/>
    <lineage>
        <taxon>Eukaryota</taxon>
        <taxon>Viridiplantae</taxon>
        <taxon>Streptophyta</taxon>
        <taxon>Embryophyta</taxon>
        <taxon>Tracheophyta</taxon>
        <taxon>Spermatophyta</taxon>
        <taxon>Magnoliopsida</taxon>
        <taxon>eudicotyledons</taxon>
        <taxon>Gunneridae</taxon>
        <taxon>Pentapetalae</taxon>
        <taxon>asterids</taxon>
        <taxon>Ericales</taxon>
        <taxon>Ericaceae</taxon>
        <taxon>Ericoideae</taxon>
        <taxon>Rhodoreae</taxon>
        <taxon>Rhododendron</taxon>
    </lineage>
</organism>
<name>A0ACC0LI66_RHOML</name>
<comment type="caution">
    <text evidence="1">The sequence shown here is derived from an EMBL/GenBank/DDBJ whole genome shotgun (WGS) entry which is preliminary data.</text>
</comment>
<sequence length="473" mass="53161">MCGTEKAALVNKCSLTSTAKENGSTRTTLSSDAVINLDQLTLFPSLTSILHCDNDIGNAVVYRLTSNNVGWYMDKELGFSAVGLHRSQVLFNVGHSSRLSMVWMCRNILLVGYLSYCGDPMMFESYWREMGDKCTFEIPGCQSLSYFANKNNLCWFLEPELEEEIKRLHRVVGNAAVEDHHVVVGTGSTQLIQAALYALSPPDESEPTSVVSATPYYSCYPEVTDFLRSGLYKWAGDARAFDKDGPYIEFVTSPSNPDGSIREAIVKKGQGKVVHDLAYYWPQYTPITCCAHFDVMLFTASKCTGHAGSRIGWALVKDKDVARKMTKFIEISTIGVSKEAQLRSAKILGVISDSCLHPNSNNFFEYCQRLMAERWGKLKEVVGRSKIFTLPEYAPEYCLFAGEFSEAHPAFAWMKCNKNIEDFEKFLRAQKVLARSGRRFGSDPKFVRVSMLSREEEFEIFLHRLLSIQGTSN</sequence>
<dbReference type="EMBL" id="CM046399">
    <property type="protein sequence ID" value="KAI8528211.1"/>
    <property type="molecule type" value="Genomic_DNA"/>
</dbReference>
<accession>A0ACC0LI66</accession>